<comment type="caution">
    <text evidence="1">The sequence shown here is derived from an EMBL/GenBank/DDBJ whole genome shotgun (WGS) entry which is preliminary data.</text>
</comment>
<reference evidence="2" key="1">
    <citation type="journal article" date="2019" name="Int. J. Syst. Evol. Microbiol.">
        <title>The Global Catalogue of Microorganisms (GCM) 10K type strain sequencing project: providing services to taxonomists for standard genome sequencing and annotation.</title>
        <authorList>
            <consortium name="The Broad Institute Genomics Platform"/>
            <consortium name="The Broad Institute Genome Sequencing Center for Infectious Disease"/>
            <person name="Wu L."/>
            <person name="Ma J."/>
        </authorList>
    </citation>
    <scope>NUCLEOTIDE SEQUENCE [LARGE SCALE GENOMIC DNA]</scope>
    <source>
        <strain evidence="2">CCUG 56401</strain>
    </source>
</reference>
<accession>A0ABW3FXJ7</accession>
<organism evidence="1 2">
    <name type="scientific">Saccharopolyspora rosea</name>
    <dbReference type="NCBI Taxonomy" id="524884"/>
    <lineage>
        <taxon>Bacteria</taxon>
        <taxon>Bacillati</taxon>
        <taxon>Actinomycetota</taxon>
        <taxon>Actinomycetes</taxon>
        <taxon>Pseudonocardiales</taxon>
        <taxon>Pseudonocardiaceae</taxon>
        <taxon>Saccharopolyspora</taxon>
    </lineage>
</organism>
<gene>
    <name evidence="1" type="ORF">ACFQ16_22515</name>
</gene>
<dbReference type="InterPro" id="IPR051935">
    <property type="entry name" value="HSDL2"/>
</dbReference>
<keyword evidence="2" id="KW-1185">Reference proteome</keyword>
<dbReference type="SUPFAM" id="SSF51735">
    <property type="entry name" value="NAD(P)-binding Rossmann-fold domains"/>
    <property type="match status" value="1"/>
</dbReference>
<dbReference type="EMBL" id="JBHTIW010000022">
    <property type="protein sequence ID" value="MFD0922528.1"/>
    <property type="molecule type" value="Genomic_DNA"/>
</dbReference>
<dbReference type="PANTHER" id="PTHR42808">
    <property type="entry name" value="HYDROXYSTEROID DEHYDROGENASE-LIKE PROTEIN 2"/>
    <property type="match status" value="1"/>
</dbReference>
<dbReference type="PANTHER" id="PTHR42808:SF4">
    <property type="entry name" value="SHORT CHAIN DEHYDROGENASE"/>
    <property type="match status" value="1"/>
</dbReference>
<evidence type="ECO:0000313" key="2">
    <source>
        <dbReference type="Proteomes" id="UP001597018"/>
    </source>
</evidence>
<dbReference type="Proteomes" id="UP001597018">
    <property type="component" value="Unassembled WGS sequence"/>
</dbReference>
<dbReference type="InterPro" id="IPR002347">
    <property type="entry name" value="SDR_fam"/>
</dbReference>
<dbReference type="EC" id="1.1.1.-" evidence="1"/>
<sequence>MGLLDGRVALVTGASRGIGAAIARRLASEGARIAVCARTVSAADSPLPGTVGDTARRIVADGGQAEPFSADLASAEQPESLVAAVLDRFGRIDVLAPDQVVPTPGTLFHKLTGTDDPDAEPPEVMGEAALALCTRPPEELTGRTAYSRELLTELGR</sequence>
<dbReference type="RefSeq" id="WP_263252358.1">
    <property type="nucleotide sequence ID" value="NZ_BAABLT010000054.1"/>
</dbReference>
<keyword evidence="1" id="KW-0560">Oxidoreductase</keyword>
<name>A0ABW3FXJ7_9PSEU</name>
<dbReference type="Pfam" id="PF00106">
    <property type="entry name" value="adh_short"/>
    <property type="match status" value="1"/>
</dbReference>
<dbReference type="Gene3D" id="3.40.50.720">
    <property type="entry name" value="NAD(P)-binding Rossmann-like Domain"/>
    <property type="match status" value="1"/>
</dbReference>
<dbReference type="PRINTS" id="PR00081">
    <property type="entry name" value="GDHRDH"/>
</dbReference>
<dbReference type="InterPro" id="IPR036291">
    <property type="entry name" value="NAD(P)-bd_dom_sf"/>
</dbReference>
<evidence type="ECO:0000313" key="1">
    <source>
        <dbReference type="EMBL" id="MFD0922528.1"/>
    </source>
</evidence>
<protein>
    <submittedName>
        <fullName evidence="1">SDR family NAD(P)-dependent oxidoreductase</fullName>
        <ecNumber evidence="1">1.1.1.-</ecNumber>
    </submittedName>
</protein>
<proteinExistence type="predicted"/>
<dbReference type="GO" id="GO:0016491">
    <property type="term" value="F:oxidoreductase activity"/>
    <property type="evidence" value="ECO:0007669"/>
    <property type="project" value="UniProtKB-KW"/>
</dbReference>